<evidence type="ECO:0000259" key="1">
    <source>
        <dbReference type="Pfam" id="PF12680"/>
    </source>
</evidence>
<dbReference type="InterPro" id="IPR032710">
    <property type="entry name" value="NTF2-like_dom_sf"/>
</dbReference>
<dbReference type="Pfam" id="PF12680">
    <property type="entry name" value="SnoaL_2"/>
    <property type="match status" value="1"/>
</dbReference>
<evidence type="ECO:0000313" key="3">
    <source>
        <dbReference type="Proteomes" id="UP000198525"/>
    </source>
</evidence>
<keyword evidence="3" id="KW-1185">Reference proteome</keyword>
<dbReference type="InterPro" id="IPR037401">
    <property type="entry name" value="SnoaL-like"/>
</dbReference>
<proteinExistence type="predicted"/>
<gene>
    <name evidence="2" type="ORF">SAMN04487954_11732</name>
</gene>
<dbReference type="RefSeq" id="WP_089688477.1">
    <property type="nucleotide sequence ID" value="NZ_FNES01000017.1"/>
</dbReference>
<dbReference type="SUPFAM" id="SSF54427">
    <property type="entry name" value="NTF2-like"/>
    <property type="match status" value="1"/>
</dbReference>
<accession>A0A1G9C5W2</accession>
<dbReference type="AlphaFoldDB" id="A0A1G9C5W2"/>
<organism evidence="2 3">
    <name type="scientific">Billgrantia gudaonensis</name>
    <dbReference type="NCBI Taxonomy" id="376427"/>
    <lineage>
        <taxon>Bacteria</taxon>
        <taxon>Pseudomonadati</taxon>
        <taxon>Pseudomonadota</taxon>
        <taxon>Gammaproteobacteria</taxon>
        <taxon>Oceanospirillales</taxon>
        <taxon>Halomonadaceae</taxon>
        <taxon>Billgrantia</taxon>
    </lineage>
</organism>
<sequence>MSTDPALEAFCAFFNKLDKTYTNNLYKIYTEDVVFSDPLHHIEGRAALQRYFDTLYANVKTCRFAFHDRLHQGREACVTWTMHLEHPRLAGGQPFSVSGCSRLTFAADDTQRVCRHHDYFDVGAMLYERLPMLGPTIRWIKRRVGD</sequence>
<protein>
    <submittedName>
        <fullName evidence="2">SnoaL-like domain-containing protein</fullName>
    </submittedName>
</protein>
<feature type="domain" description="SnoaL-like" evidence="1">
    <location>
        <begin position="12"/>
        <end position="109"/>
    </location>
</feature>
<dbReference type="OrthoDB" id="1115105at2"/>
<dbReference type="Proteomes" id="UP000198525">
    <property type="component" value="Unassembled WGS sequence"/>
</dbReference>
<reference evidence="2 3" key="1">
    <citation type="submission" date="2016-10" db="EMBL/GenBank/DDBJ databases">
        <authorList>
            <person name="de Groot N.N."/>
        </authorList>
    </citation>
    <scope>NUCLEOTIDE SEQUENCE [LARGE SCALE GENOMIC DNA]</scope>
    <source>
        <strain evidence="2 3">CGMCC 1.6133</strain>
    </source>
</reference>
<dbReference type="STRING" id="376427.SAMN04487954_11732"/>
<name>A0A1G9C5W2_9GAMM</name>
<dbReference type="Gene3D" id="3.10.450.50">
    <property type="match status" value="1"/>
</dbReference>
<evidence type="ECO:0000313" key="2">
    <source>
        <dbReference type="EMBL" id="SDK47060.1"/>
    </source>
</evidence>
<dbReference type="EMBL" id="FNES01000017">
    <property type="protein sequence ID" value="SDK47060.1"/>
    <property type="molecule type" value="Genomic_DNA"/>
</dbReference>